<keyword evidence="3" id="KW-1185">Reference proteome</keyword>
<evidence type="ECO:0000313" key="2">
    <source>
        <dbReference type="EMBL" id="NKC03215.1"/>
    </source>
</evidence>
<feature type="chain" id="PRO_5047190032" evidence="1">
    <location>
        <begin position="28"/>
        <end position="140"/>
    </location>
</feature>
<feature type="signal peptide" evidence="1">
    <location>
        <begin position="1"/>
        <end position="27"/>
    </location>
</feature>
<keyword evidence="1" id="KW-0732">Signal</keyword>
<reference evidence="2 3" key="1">
    <citation type="submission" date="2020-03" db="EMBL/GenBank/DDBJ databases">
        <title>Whole genome sequencing of clinical and environmental type strains of Ochrobactrum.</title>
        <authorList>
            <person name="Dharne M."/>
        </authorList>
    </citation>
    <scope>NUCLEOTIDE SEQUENCE [LARGE SCALE GENOMIC DNA]</scope>
    <source>
        <strain evidence="2 3">CIP 109452</strain>
    </source>
</reference>
<evidence type="ECO:0000313" key="3">
    <source>
        <dbReference type="Proteomes" id="UP000704467"/>
    </source>
</evidence>
<dbReference type="Proteomes" id="UP000704467">
    <property type="component" value="Unassembled WGS sequence"/>
</dbReference>
<gene>
    <name evidence="2" type="ORF">HED55_07145</name>
</gene>
<proteinExistence type="predicted"/>
<dbReference type="EMBL" id="JAAVLN010000001">
    <property type="protein sequence ID" value="NKC03215.1"/>
    <property type="molecule type" value="Genomic_DNA"/>
</dbReference>
<protein>
    <submittedName>
        <fullName evidence="2">Uncharacterized protein</fullName>
    </submittedName>
</protein>
<comment type="caution">
    <text evidence="2">The sequence shown here is derived from an EMBL/GenBank/DDBJ whole genome shotgun (WGS) entry which is preliminary data.</text>
</comment>
<accession>A0ABX1DQX3</accession>
<organism evidence="2 3">
    <name type="scientific">Brucella haematophila</name>
    <dbReference type="NCBI Taxonomy" id="419474"/>
    <lineage>
        <taxon>Bacteria</taxon>
        <taxon>Pseudomonadati</taxon>
        <taxon>Pseudomonadota</taxon>
        <taxon>Alphaproteobacteria</taxon>
        <taxon>Hyphomicrobiales</taxon>
        <taxon>Brucellaceae</taxon>
        <taxon>Brucella/Ochrobactrum group</taxon>
        <taxon>Brucella</taxon>
    </lineage>
</organism>
<dbReference type="RefSeq" id="WP_138786087.1">
    <property type="nucleotide sequence ID" value="NZ_JBHEEQ010000011.1"/>
</dbReference>
<name>A0ABX1DQX3_9HYPH</name>
<sequence length="140" mass="14810">MTAVFKSACIGGFIAMAVLASAGSADAKSPCDGVTASLTKQQRADYTALIAKSFRKKVKPTAITIETFMKSGDWAVVYADVPVADPGYFFFKLSGKTPKLKDVWGGMADRSEVPELVKWAKKLGANDKVASCFADTATAS</sequence>
<evidence type="ECO:0000256" key="1">
    <source>
        <dbReference type="SAM" id="SignalP"/>
    </source>
</evidence>